<proteinExistence type="predicted"/>
<sequence>MSRENTKLYLQRNQRNGRWEECAGHRWSWDFEDRAQVHSMGSHVDGDKQSRITHSHLGKTQALPCDGSPLGLLSCVTETNRDFVSLGANAFLIPVVSERQGLLLLASMGNRIGPLLGELDRLQPTEEAKQQQQQRPEHARMGAPAIPPRNTRGQQAILV</sequence>
<feature type="region of interest" description="Disordered" evidence="1">
    <location>
        <begin position="125"/>
        <end position="159"/>
    </location>
</feature>
<dbReference type="AlphaFoldDB" id="A0A4D9E653"/>
<reference evidence="2 3" key="1">
    <citation type="submission" date="2019-04" db="EMBL/GenBank/DDBJ databases">
        <title>Draft genome of the big-headed turtle Platysternon megacephalum.</title>
        <authorList>
            <person name="Gong S."/>
        </authorList>
    </citation>
    <scope>NUCLEOTIDE SEQUENCE [LARGE SCALE GENOMIC DNA]</scope>
    <source>
        <strain evidence="2">DO16091913</strain>
        <tissue evidence="2">Muscle</tissue>
    </source>
</reference>
<keyword evidence="3" id="KW-1185">Reference proteome</keyword>
<evidence type="ECO:0000313" key="3">
    <source>
        <dbReference type="Proteomes" id="UP000297703"/>
    </source>
</evidence>
<name>A0A4D9E653_9SAUR</name>
<dbReference type="EMBL" id="QXTE01000157">
    <property type="protein sequence ID" value="TFK03462.1"/>
    <property type="molecule type" value="Genomic_DNA"/>
</dbReference>
<dbReference type="Proteomes" id="UP000297703">
    <property type="component" value="Unassembled WGS sequence"/>
</dbReference>
<evidence type="ECO:0000256" key="1">
    <source>
        <dbReference type="SAM" id="MobiDB-lite"/>
    </source>
</evidence>
<accession>A0A4D9E653</accession>
<protein>
    <submittedName>
        <fullName evidence="2">MANSC domain-containing protein 1</fullName>
    </submittedName>
</protein>
<reference evidence="2 3" key="2">
    <citation type="submission" date="2019-04" db="EMBL/GenBank/DDBJ databases">
        <title>The genome sequence of big-headed turtle.</title>
        <authorList>
            <person name="Gong S."/>
        </authorList>
    </citation>
    <scope>NUCLEOTIDE SEQUENCE [LARGE SCALE GENOMIC DNA]</scope>
    <source>
        <strain evidence="2">DO16091913</strain>
        <tissue evidence="2">Muscle</tissue>
    </source>
</reference>
<comment type="caution">
    <text evidence="2">The sequence shown here is derived from an EMBL/GenBank/DDBJ whole genome shotgun (WGS) entry which is preliminary data.</text>
</comment>
<feature type="compositionally biased region" description="Basic and acidic residues" evidence="1">
    <location>
        <begin position="125"/>
        <end position="140"/>
    </location>
</feature>
<organism evidence="2 3">
    <name type="scientific">Platysternon megacephalum</name>
    <name type="common">big-headed turtle</name>
    <dbReference type="NCBI Taxonomy" id="55544"/>
    <lineage>
        <taxon>Eukaryota</taxon>
        <taxon>Metazoa</taxon>
        <taxon>Chordata</taxon>
        <taxon>Craniata</taxon>
        <taxon>Vertebrata</taxon>
        <taxon>Euteleostomi</taxon>
        <taxon>Archelosauria</taxon>
        <taxon>Testudinata</taxon>
        <taxon>Testudines</taxon>
        <taxon>Cryptodira</taxon>
        <taxon>Durocryptodira</taxon>
        <taxon>Testudinoidea</taxon>
        <taxon>Platysternidae</taxon>
        <taxon>Platysternon</taxon>
    </lineage>
</organism>
<gene>
    <name evidence="2" type="ORF">DR999_PMT14018</name>
</gene>
<evidence type="ECO:0000313" key="2">
    <source>
        <dbReference type="EMBL" id="TFK03462.1"/>
    </source>
</evidence>